<dbReference type="InterPro" id="IPR026952">
    <property type="entry name" value="WVELL"/>
</dbReference>
<reference evidence="1 2" key="1">
    <citation type="submission" date="2015-01" db="EMBL/GenBank/DDBJ databases">
        <title>Jeotgalibacillus campisalis genome sequencing.</title>
        <authorList>
            <person name="Goh K.M."/>
            <person name="Chan K.-G."/>
            <person name="Yaakop A.S."/>
            <person name="Ee R."/>
            <person name="Gan H.M."/>
            <person name="Chan C.S."/>
        </authorList>
    </citation>
    <scope>NUCLEOTIDE SEQUENCE [LARGE SCALE GENOMIC DNA]</scope>
    <source>
        <strain evidence="1 2">SF-57</strain>
    </source>
</reference>
<proteinExistence type="predicted"/>
<dbReference type="EMBL" id="JXRR01000015">
    <property type="protein sequence ID" value="KIL47165.1"/>
    <property type="molecule type" value="Genomic_DNA"/>
</dbReference>
<protein>
    <recommendedName>
        <fullName evidence="3">WVELL protein</fullName>
    </recommendedName>
</protein>
<sequence>MNEEKESLTALLLEKNSELSSAKAQTLVDLLWEDFEATYAKAGHDYQGKEVTSRVVRQWIVNYGERLHQVAAMNPKYAALLSDQEDTKH</sequence>
<evidence type="ECO:0008006" key="3">
    <source>
        <dbReference type="Google" id="ProtNLM"/>
    </source>
</evidence>
<dbReference type="OrthoDB" id="2361637at2"/>
<keyword evidence="2" id="KW-1185">Reference proteome</keyword>
<dbReference type="RefSeq" id="WP_041058693.1">
    <property type="nucleotide sequence ID" value="NZ_JXRR01000015.1"/>
</dbReference>
<accession>A0A0C2RA14</accession>
<evidence type="ECO:0000313" key="2">
    <source>
        <dbReference type="Proteomes" id="UP000031972"/>
    </source>
</evidence>
<dbReference type="PATRIC" id="fig|220754.4.peg.2504"/>
<organism evidence="1 2">
    <name type="scientific">Jeotgalibacillus campisalis</name>
    <dbReference type="NCBI Taxonomy" id="220754"/>
    <lineage>
        <taxon>Bacteria</taxon>
        <taxon>Bacillati</taxon>
        <taxon>Bacillota</taxon>
        <taxon>Bacilli</taxon>
        <taxon>Bacillales</taxon>
        <taxon>Caryophanaceae</taxon>
        <taxon>Jeotgalibacillus</taxon>
    </lineage>
</organism>
<name>A0A0C2RA14_9BACL</name>
<comment type="caution">
    <text evidence="1">The sequence shown here is derived from an EMBL/GenBank/DDBJ whole genome shotgun (WGS) entry which is preliminary data.</text>
</comment>
<evidence type="ECO:0000313" key="1">
    <source>
        <dbReference type="EMBL" id="KIL47165.1"/>
    </source>
</evidence>
<dbReference type="Proteomes" id="UP000031972">
    <property type="component" value="Unassembled WGS sequence"/>
</dbReference>
<dbReference type="Pfam" id="PF14043">
    <property type="entry name" value="WVELL"/>
    <property type="match status" value="1"/>
</dbReference>
<dbReference type="AlphaFoldDB" id="A0A0C2RA14"/>
<gene>
    <name evidence="1" type="ORF">KR50_24870</name>
</gene>